<dbReference type="InterPro" id="IPR012337">
    <property type="entry name" value="RNaseH-like_sf"/>
</dbReference>
<accession>A0A9P8NA62</accession>
<dbReference type="Pfam" id="PF25597">
    <property type="entry name" value="SH3_retrovirus"/>
    <property type="match status" value="1"/>
</dbReference>
<feature type="domain" description="Retroviral polymerase SH3-like" evidence="2">
    <location>
        <begin position="204"/>
        <end position="265"/>
    </location>
</feature>
<organism evidence="3 4">
    <name type="scientific">Hirsutella rhossiliensis</name>
    <dbReference type="NCBI Taxonomy" id="111463"/>
    <lineage>
        <taxon>Eukaryota</taxon>
        <taxon>Fungi</taxon>
        <taxon>Dikarya</taxon>
        <taxon>Ascomycota</taxon>
        <taxon>Pezizomycotina</taxon>
        <taxon>Sordariomycetes</taxon>
        <taxon>Hypocreomycetidae</taxon>
        <taxon>Hypocreales</taxon>
        <taxon>Ophiocordycipitaceae</taxon>
        <taxon>Hirsutella</taxon>
    </lineage>
</organism>
<dbReference type="GeneID" id="68349193"/>
<keyword evidence="4" id="KW-1185">Reference proteome</keyword>
<dbReference type="EMBL" id="JAIZPD010000001">
    <property type="protein sequence ID" value="KAH0967422.1"/>
    <property type="molecule type" value="Genomic_DNA"/>
</dbReference>
<protein>
    <submittedName>
        <fullName evidence="3">Integrase core domain-containing protein</fullName>
    </submittedName>
</protein>
<evidence type="ECO:0000256" key="1">
    <source>
        <dbReference type="SAM" id="MobiDB-lite"/>
    </source>
</evidence>
<evidence type="ECO:0000313" key="3">
    <source>
        <dbReference type="EMBL" id="KAH0967422.1"/>
    </source>
</evidence>
<feature type="region of interest" description="Disordered" evidence="1">
    <location>
        <begin position="320"/>
        <end position="349"/>
    </location>
</feature>
<dbReference type="SUPFAM" id="SSF53098">
    <property type="entry name" value="Ribonuclease H-like"/>
    <property type="match status" value="1"/>
</dbReference>
<dbReference type="GO" id="GO:0003676">
    <property type="term" value="F:nucleic acid binding"/>
    <property type="evidence" value="ECO:0007669"/>
    <property type="project" value="InterPro"/>
</dbReference>
<dbReference type="Proteomes" id="UP000824596">
    <property type="component" value="Unassembled WGS sequence"/>
</dbReference>
<dbReference type="AlphaFoldDB" id="A0A9P8NA62"/>
<dbReference type="InterPro" id="IPR057670">
    <property type="entry name" value="SH3_retrovirus"/>
</dbReference>
<evidence type="ECO:0000313" key="4">
    <source>
        <dbReference type="Proteomes" id="UP000824596"/>
    </source>
</evidence>
<reference evidence="3" key="1">
    <citation type="submission" date="2021-09" db="EMBL/GenBank/DDBJ databases">
        <title>A high-quality genome of the endoparasitic fungus Hirsutella rhossiliensis with a comparison of Hirsutella genomes reveals transposable elements contributing to genome size variation.</title>
        <authorList>
            <person name="Lin R."/>
            <person name="Jiao Y."/>
            <person name="Sun X."/>
            <person name="Ling J."/>
            <person name="Xie B."/>
            <person name="Cheng X."/>
        </authorList>
    </citation>
    <scope>NUCLEOTIDE SEQUENCE</scope>
    <source>
        <strain evidence="3">HR02</strain>
    </source>
</reference>
<comment type="caution">
    <text evidence="3">The sequence shown here is derived from an EMBL/GenBank/DDBJ whole genome shotgun (WGS) entry which is preliminary data.</text>
</comment>
<sequence length="349" mass="40228">MRLVRKGQTIGITERKYQQFVVEYQPVETEFPDFNKILDLPLKETASFGTPVLVTLVNGFAQARPTKGEGQKASLRRPPDEERDKPCYEIWIDWTDLARDHENYVRVMFITDAFSGMVFPYFMKTYKAKEHGAVLKDFSSFMLARFGFKTNVVRSDGELFTKKISAWMRKKGMTKAMSASNTQDQNGGAERKKNQLSHLRAYGCRAYAMTANAQLGLRKRWKLDPRAHIGYLIGYKSTNIFLIWIPLLKKVIATRDVVFDEYTFFEGGGERMPLPASIGEMIQQIEIPEDQTANQAILDEETDEDTDIEDLEDDDIRMAEDNEVEEQGQQQSEEQERRLRASGSWKMHT</sequence>
<dbReference type="InterPro" id="IPR036397">
    <property type="entry name" value="RNaseH_sf"/>
</dbReference>
<evidence type="ECO:0000259" key="2">
    <source>
        <dbReference type="Pfam" id="PF25597"/>
    </source>
</evidence>
<name>A0A9P8NA62_9HYPO</name>
<proteinExistence type="predicted"/>
<dbReference type="OrthoDB" id="5017987at2759"/>
<dbReference type="RefSeq" id="XP_044724935.1">
    <property type="nucleotide sequence ID" value="XM_044858535.1"/>
</dbReference>
<gene>
    <name evidence="3" type="ORF">HRG_00064</name>
</gene>
<dbReference type="Gene3D" id="3.30.420.10">
    <property type="entry name" value="Ribonuclease H-like superfamily/Ribonuclease H"/>
    <property type="match status" value="1"/>
</dbReference>